<proteinExistence type="predicted"/>
<dbReference type="EMBL" id="JAGTJS010000025">
    <property type="protein sequence ID" value="KAH7234450.1"/>
    <property type="molecule type" value="Genomic_DNA"/>
</dbReference>
<evidence type="ECO:0000313" key="2">
    <source>
        <dbReference type="Proteomes" id="UP000736672"/>
    </source>
</evidence>
<reference evidence="1" key="1">
    <citation type="journal article" date="2021" name="Nat. Commun.">
        <title>Genetic determinants of endophytism in the Arabidopsis root mycobiome.</title>
        <authorList>
            <person name="Mesny F."/>
            <person name="Miyauchi S."/>
            <person name="Thiergart T."/>
            <person name="Pickel B."/>
            <person name="Atanasova L."/>
            <person name="Karlsson M."/>
            <person name="Huettel B."/>
            <person name="Barry K.W."/>
            <person name="Haridas S."/>
            <person name="Chen C."/>
            <person name="Bauer D."/>
            <person name="Andreopoulos W."/>
            <person name="Pangilinan J."/>
            <person name="LaButti K."/>
            <person name="Riley R."/>
            <person name="Lipzen A."/>
            <person name="Clum A."/>
            <person name="Drula E."/>
            <person name="Henrissat B."/>
            <person name="Kohler A."/>
            <person name="Grigoriev I.V."/>
            <person name="Martin F.M."/>
            <person name="Hacquard S."/>
        </authorList>
    </citation>
    <scope>NUCLEOTIDE SEQUENCE</scope>
    <source>
        <strain evidence="1">FSSC 5 MPI-SDFR-AT-0091</strain>
    </source>
</reference>
<organism evidence="1 2">
    <name type="scientific">Fusarium solani</name>
    <name type="common">Filamentous fungus</name>
    <dbReference type="NCBI Taxonomy" id="169388"/>
    <lineage>
        <taxon>Eukaryota</taxon>
        <taxon>Fungi</taxon>
        <taxon>Dikarya</taxon>
        <taxon>Ascomycota</taxon>
        <taxon>Pezizomycotina</taxon>
        <taxon>Sordariomycetes</taxon>
        <taxon>Hypocreomycetidae</taxon>
        <taxon>Hypocreales</taxon>
        <taxon>Nectriaceae</taxon>
        <taxon>Fusarium</taxon>
        <taxon>Fusarium solani species complex</taxon>
    </lineage>
</organism>
<sequence length="216" mass="25309">MRWNLRTVTANHAFREGTYRPSIEEEQDRMDLVRHPYCVILLNCTVEVDGLESEWSYLKQFGFIHPRELEGCVSDDDELFHQLQATYSQFLSDGDTTKKAENAQCWLKILIDELARFGKPLDNAVQWKTKLEAARFRNVYQEMRRLKEIGRFQGIQQVKAVESYMPAEFDQVLVLSNKQIQTLVSKLRKELSDPSIHLYIPVYFVWWEKPGSGDDA</sequence>
<evidence type="ECO:0000313" key="1">
    <source>
        <dbReference type="EMBL" id="KAH7234450.1"/>
    </source>
</evidence>
<protein>
    <submittedName>
        <fullName evidence="1">Uncharacterized protein</fullName>
    </submittedName>
</protein>
<comment type="caution">
    <text evidence="1">The sequence shown here is derived from an EMBL/GenBank/DDBJ whole genome shotgun (WGS) entry which is preliminary data.</text>
</comment>
<accession>A0A9P9JVW7</accession>
<dbReference type="AlphaFoldDB" id="A0A9P9JVW7"/>
<name>A0A9P9JVW7_FUSSL</name>
<gene>
    <name evidence="1" type="ORF">B0J15DRAFT_538878</name>
</gene>
<keyword evidence="2" id="KW-1185">Reference proteome</keyword>
<dbReference type="OrthoDB" id="2013972at2759"/>
<dbReference type="Proteomes" id="UP000736672">
    <property type="component" value="Unassembled WGS sequence"/>
</dbReference>